<dbReference type="Pfam" id="PF05229">
    <property type="entry name" value="SCPU"/>
    <property type="match status" value="1"/>
</dbReference>
<dbReference type="SMART" id="SM00972">
    <property type="entry name" value="SCPU"/>
    <property type="match status" value="1"/>
</dbReference>
<dbReference type="Proteomes" id="UP000264719">
    <property type="component" value="Unassembled WGS sequence"/>
</dbReference>
<evidence type="ECO:0000259" key="1">
    <source>
        <dbReference type="Pfam" id="PF05229"/>
    </source>
</evidence>
<comment type="caution">
    <text evidence="2">The sequence shown here is derived from an EMBL/GenBank/DDBJ whole genome shotgun (WGS) entry which is preliminary data.</text>
</comment>
<reference evidence="2 3" key="1">
    <citation type="journal article" date="2018" name="Nat. Biotechnol.">
        <title>A standardized bacterial taxonomy based on genome phylogeny substantially revises the tree of life.</title>
        <authorList>
            <person name="Parks D.H."/>
            <person name="Chuvochina M."/>
            <person name="Waite D.W."/>
            <person name="Rinke C."/>
            <person name="Skarshewski A."/>
            <person name="Chaumeil P.A."/>
            <person name="Hugenholtz P."/>
        </authorList>
    </citation>
    <scope>NUCLEOTIDE SEQUENCE [LARGE SCALE GENOMIC DNA]</scope>
    <source>
        <strain evidence="2">UBA9169</strain>
    </source>
</reference>
<dbReference type="InterPro" id="IPR053167">
    <property type="entry name" value="Spore_coat_component"/>
</dbReference>
<feature type="domain" description="Spore coat protein U/FanG" evidence="1">
    <location>
        <begin position="3"/>
        <end position="69"/>
    </location>
</feature>
<proteinExistence type="predicted"/>
<feature type="non-terminal residue" evidence="2">
    <location>
        <position position="1"/>
    </location>
</feature>
<name>A0A348WES0_9RHOB</name>
<protein>
    <recommendedName>
        <fullName evidence="1">Spore coat protein U/FanG domain-containing protein</fullName>
    </recommendedName>
</protein>
<evidence type="ECO:0000313" key="2">
    <source>
        <dbReference type="EMBL" id="HAR53032.1"/>
    </source>
</evidence>
<dbReference type="PANTHER" id="PTHR37089">
    <property type="entry name" value="PROTEIN U-RELATED"/>
    <property type="match status" value="1"/>
</dbReference>
<evidence type="ECO:0000313" key="3">
    <source>
        <dbReference type="Proteomes" id="UP000264719"/>
    </source>
</evidence>
<dbReference type="AlphaFoldDB" id="A0A348WES0"/>
<dbReference type="InterPro" id="IPR007893">
    <property type="entry name" value="Spore_coat_U/FanG"/>
</dbReference>
<sequence>ALRRMTNGLSTLAYGLYRDPSRTQVWGSLPGTRATGVGSGSNQRYNVYGRIHAGQTTVLGTYTDNVVVTVNY</sequence>
<organism evidence="2 3">
    <name type="scientific">Roseovarius nubinhibens</name>
    <dbReference type="NCBI Taxonomy" id="314263"/>
    <lineage>
        <taxon>Bacteria</taxon>
        <taxon>Pseudomonadati</taxon>
        <taxon>Pseudomonadota</taxon>
        <taxon>Alphaproteobacteria</taxon>
        <taxon>Rhodobacterales</taxon>
        <taxon>Roseobacteraceae</taxon>
        <taxon>Roseovarius</taxon>
    </lineage>
</organism>
<dbReference type="EMBL" id="DMVW01000136">
    <property type="protein sequence ID" value="HAR53032.1"/>
    <property type="molecule type" value="Genomic_DNA"/>
</dbReference>
<accession>A0A348WES0</accession>
<gene>
    <name evidence="2" type="ORF">DCS45_14310</name>
</gene>